<evidence type="ECO:0000313" key="1">
    <source>
        <dbReference type="EMBL" id="MCY6524953.1"/>
    </source>
</evidence>
<evidence type="ECO:0000313" key="2">
    <source>
        <dbReference type="Proteomes" id="UP001077788"/>
    </source>
</evidence>
<dbReference type="Proteomes" id="UP001077788">
    <property type="component" value="Unassembled WGS sequence"/>
</dbReference>
<dbReference type="RefSeq" id="WP_267992199.1">
    <property type="nucleotide sequence ID" value="NZ_JAPQFC010000860.1"/>
</dbReference>
<protein>
    <submittedName>
        <fullName evidence="1">Uncharacterized protein</fullName>
    </submittedName>
</protein>
<gene>
    <name evidence="1" type="ORF">OYG11_12160</name>
</gene>
<reference evidence="1" key="1">
    <citation type="journal article" date="2021" name="Vet Sci">
        <title>O-Serogroups and Pathovirotypes of Escherichia coli Isolated from Post-Weaning Piglets Showing Diarrhoea and/or Oedema in South Korea.</title>
        <authorList>
            <person name="Byun J.W."/>
            <person name="Moon B.Y."/>
            <person name="Do K.H."/>
            <person name="Lee K."/>
            <person name="Lee H.Y."/>
            <person name="Kim W.I."/>
            <person name="So B."/>
            <person name="Lee W.K."/>
        </authorList>
    </citation>
    <scope>NUCLEOTIDE SEQUENCE</scope>
    <source>
        <strain evidence="1">84/14</strain>
    </source>
</reference>
<organism evidence="1 2">
    <name type="scientific">Actinobacillus pleuropneumoniae</name>
    <name type="common">Haemophilus pleuropneumoniae</name>
    <dbReference type="NCBI Taxonomy" id="715"/>
    <lineage>
        <taxon>Bacteria</taxon>
        <taxon>Pseudomonadati</taxon>
        <taxon>Pseudomonadota</taxon>
        <taxon>Gammaproteobacteria</taxon>
        <taxon>Pasteurellales</taxon>
        <taxon>Pasteurellaceae</taxon>
        <taxon>Actinobacillus</taxon>
    </lineage>
</organism>
<reference evidence="1" key="2">
    <citation type="submission" date="2022-12" db="EMBL/GenBank/DDBJ databases">
        <authorList>
            <person name="Kardos G."/>
            <person name="Sarkozi R."/>
            <person name="Laczko L."/>
            <person name="Marton S."/>
            <person name="Makrai L."/>
            <person name="Banyai K."/>
            <person name="Fodor L."/>
        </authorList>
    </citation>
    <scope>NUCLEOTIDE SEQUENCE</scope>
    <source>
        <strain evidence="1">84/14</strain>
    </source>
</reference>
<accession>A0A9Q4DJZ1</accession>
<proteinExistence type="predicted"/>
<sequence length="77" mass="9209">RMHNRIPFIQKQGGEKVEMHEEIEKEFLQHFNQVLQEPEGDRRQAIERITNNVPKIITEEHNNLLLRPIQLQEVDDA</sequence>
<feature type="non-terminal residue" evidence="1">
    <location>
        <position position="1"/>
    </location>
</feature>
<dbReference type="AlphaFoldDB" id="A0A9Q4DJZ1"/>
<dbReference type="EMBL" id="JAPQFC010000860">
    <property type="protein sequence ID" value="MCY6524953.1"/>
    <property type="molecule type" value="Genomic_DNA"/>
</dbReference>
<comment type="caution">
    <text evidence="1">The sequence shown here is derived from an EMBL/GenBank/DDBJ whole genome shotgun (WGS) entry which is preliminary data.</text>
</comment>
<name>A0A9Q4DJZ1_ACTPL</name>
<feature type="non-terminal residue" evidence="1">
    <location>
        <position position="77"/>
    </location>
</feature>